<reference evidence="2 3" key="1">
    <citation type="submission" date="2021-03" db="EMBL/GenBank/DDBJ databases">
        <title>Sequencing the genomes of 1000 actinobacteria strains.</title>
        <authorList>
            <person name="Klenk H.-P."/>
        </authorList>
    </citation>
    <scope>NUCLEOTIDE SEQUENCE [LARGE SCALE GENOMIC DNA]</scope>
    <source>
        <strain evidence="2 3">DSM 45510</strain>
    </source>
</reference>
<keyword evidence="3" id="KW-1185">Reference proteome</keyword>
<keyword evidence="1" id="KW-1133">Transmembrane helix</keyword>
<proteinExistence type="predicted"/>
<organism evidence="2 3">
    <name type="scientific">Amycolatopsis magusensis</name>
    <dbReference type="NCBI Taxonomy" id="882444"/>
    <lineage>
        <taxon>Bacteria</taxon>
        <taxon>Bacillati</taxon>
        <taxon>Actinomycetota</taxon>
        <taxon>Actinomycetes</taxon>
        <taxon>Pseudonocardiales</taxon>
        <taxon>Pseudonocardiaceae</taxon>
        <taxon>Amycolatopsis</taxon>
    </lineage>
</organism>
<dbReference type="EMBL" id="JAGGMS010000001">
    <property type="protein sequence ID" value="MBP2182889.1"/>
    <property type="molecule type" value="Genomic_DNA"/>
</dbReference>
<evidence type="ECO:0000256" key="1">
    <source>
        <dbReference type="SAM" id="Phobius"/>
    </source>
</evidence>
<gene>
    <name evidence="2" type="ORF">JOM49_004415</name>
</gene>
<evidence type="ECO:0000313" key="2">
    <source>
        <dbReference type="EMBL" id="MBP2182889.1"/>
    </source>
</evidence>
<name>A0ABS4PVL5_9PSEU</name>
<accession>A0ABS4PVL5</accession>
<keyword evidence="1" id="KW-0812">Transmembrane</keyword>
<protein>
    <submittedName>
        <fullName evidence="2">Uncharacterized protein</fullName>
    </submittedName>
</protein>
<keyword evidence="1" id="KW-0472">Membrane</keyword>
<comment type="caution">
    <text evidence="2">The sequence shown here is derived from an EMBL/GenBank/DDBJ whole genome shotgun (WGS) entry which is preliminary data.</text>
</comment>
<dbReference type="Proteomes" id="UP000741013">
    <property type="component" value="Unassembled WGS sequence"/>
</dbReference>
<sequence length="166" mass="18407">MNVASSVITPVATLIGVMLGGWLTTRNQERLWRREHARHWRDIRLSAYNDFLLAYRQYVVFAVHAAARTSASQGSEKTDGNVPHLDESVIPYEEKLEASAGVVRLVSERQTTPDAAKRLVLRSRQVVAATSDHPEQGTPGELIEQLSRANEEFVTAARLELGLSDG</sequence>
<feature type="transmembrane region" description="Helical" evidence="1">
    <location>
        <begin position="6"/>
        <end position="24"/>
    </location>
</feature>
<evidence type="ECO:0000313" key="3">
    <source>
        <dbReference type="Proteomes" id="UP000741013"/>
    </source>
</evidence>